<gene>
    <name evidence="1" type="ORF">SAMN06265379_103363</name>
</gene>
<dbReference type="Proteomes" id="UP000319040">
    <property type="component" value="Unassembled WGS sequence"/>
</dbReference>
<sequence length="86" mass="9855">MIIRKNASLLKGKGQSLICDTCYLHPTIFLTFTDEICTLSLIQLFKFFYFIQHGLQYHIIGNLHAFGCQSANVANRRINIIVDYSV</sequence>
<reference evidence="1 2" key="1">
    <citation type="submission" date="2017-05" db="EMBL/GenBank/DDBJ databases">
        <authorList>
            <person name="Varghese N."/>
            <person name="Submissions S."/>
        </authorList>
    </citation>
    <scope>NUCLEOTIDE SEQUENCE [LARGE SCALE GENOMIC DNA]</scope>
    <source>
        <strain evidence="1 2">DSM 27040</strain>
    </source>
</reference>
<protein>
    <submittedName>
        <fullName evidence="1">Uncharacterized protein</fullName>
    </submittedName>
</protein>
<accession>A0A521CP37</accession>
<evidence type="ECO:0000313" key="2">
    <source>
        <dbReference type="Proteomes" id="UP000319040"/>
    </source>
</evidence>
<organism evidence="1 2">
    <name type="scientific">Saccharicrinis carchari</name>
    <dbReference type="NCBI Taxonomy" id="1168039"/>
    <lineage>
        <taxon>Bacteria</taxon>
        <taxon>Pseudomonadati</taxon>
        <taxon>Bacteroidota</taxon>
        <taxon>Bacteroidia</taxon>
        <taxon>Marinilabiliales</taxon>
        <taxon>Marinilabiliaceae</taxon>
        <taxon>Saccharicrinis</taxon>
    </lineage>
</organism>
<evidence type="ECO:0000313" key="1">
    <source>
        <dbReference type="EMBL" id="SMO61217.1"/>
    </source>
</evidence>
<proteinExistence type="predicted"/>
<name>A0A521CP37_SACCC</name>
<keyword evidence="2" id="KW-1185">Reference proteome</keyword>
<dbReference type="EMBL" id="FXTB01000003">
    <property type="protein sequence ID" value="SMO61217.1"/>
    <property type="molecule type" value="Genomic_DNA"/>
</dbReference>
<dbReference type="AlphaFoldDB" id="A0A521CP37"/>